<evidence type="ECO:0000313" key="2">
    <source>
        <dbReference type="EMBL" id="EDL89974.1"/>
    </source>
</evidence>
<protein>
    <submittedName>
        <fullName evidence="2">RCG56976, isoform CRA_b</fullName>
    </submittedName>
</protein>
<reference evidence="3" key="1">
    <citation type="submission" date="2005-09" db="EMBL/GenBank/DDBJ databases">
        <authorList>
            <person name="Mural R.J."/>
            <person name="Li P.W."/>
            <person name="Adams M.D."/>
            <person name="Amanatides P.G."/>
            <person name="Baden-Tillson H."/>
            <person name="Barnstead M."/>
            <person name="Chin S.H."/>
            <person name="Dew I."/>
            <person name="Evans C.A."/>
            <person name="Ferriera S."/>
            <person name="Flanigan M."/>
            <person name="Fosler C."/>
            <person name="Glodek A."/>
            <person name="Gu Z."/>
            <person name="Holt R.A."/>
            <person name="Jennings D."/>
            <person name="Kraft C.L."/>
            <person name="Lu F."/>
            <person name="Nguyen T."/>
            <person name="Nusskern D.R."/>
            <person name="Pfannkoch C.M."/>
            <person name="Sitter C."/>
            <person name="Sutton G.G."/>
            <person name="Venter J.C."/>
            <person name="Wang Z."/>
            <person name="Woodage T."/>
            <person name="Zheng X.H."/>
            <person name="Zhong F."/>
        </authorList>
    </citation>
    <scope>NUCLEOTIDE SEQUENCE [LARGE SCALE GENOMIC DNA]</scope>
    <source>
        <strain>BN</strain>
        <strain evidence="3">Sprague-Dawley</strain>
    </source>
</reference>
<feature type="compositionally biased region" description="Polar residues" evidence="1">
    <location>
        <begin position="10"/>
        <end position="23"/>
    </location>
</feature>
<dbReference type="Proteomes" id="UP000234681">
    <property type="component" value="Chromosome 14"/>
</dbReference>
<name>A6JD52_RAT</name>
<evidence type="ECO:0000256" key="1">
    <source>
        <dbReference type="SAM" id="MobiDB-lite"/>
    </source>
</evidence>
<organism evidence="2 3">
    <name type="scientific">Rattus norvegicus</name>
    <name type="common">Rat</name>
    <dbReference type="NCBI Taxonomy" id="10116"/>
    <lineage>
        <taxon>Eukaryota</taxon>
        <taxon>Metazoa</taxon>
        <taxon>Chordata</taxon>
        <taxon>Craniata</taxon>
        <taxon>Vertebrata</taxon>
        <taxon>Euteleostomi</taxon>
        <taxon>Mammalia</taxon>
        <taxon>Eutheria</taxon>
        <taxon>Euarchontoglires</taxon>
        <taxon>Glires</taxon>
        <taxon>Rodentia</taxon>
        <taxon>Myomorpha</taxon>
        <taxon>Muroidea</taxon>
        <taxon>Muridae</taxon>
        <taxon>Murinae</taxon>
        <taxon>Rattus</taxon>
    </lineage>
</organism>
<feature type="region of interest" description="Disordered" evidence="1">
    <location>
        <begin position="1"/>
        <end position="32"/>
    </location>
</feature>
<dbReference type="AlphaFoldDB" id="A6JD52"/>
<sequence length="32" mass="3612">MLRRQRSEKNVSTVSQAQGTTAPAPQMRVNRI</sequence>
<proteinExistence type="predicted"/>
<evidence type="ECO:0000313" key="3">
    <source>
        <dbReference type="Proteomes" id="UP000234681"/>
    </source>
</evidence>
<gene>
    <name evidence="2" type="ORF">rCG_56976</name>
</gene>
<dbReference type="EMBL" id="CH473981">
    <property type="protein sequence ID" value="EDL89974.1"/>
    <property type="molecule type" value="Genomic_DNA"/>
</dbReference>
<accession>A6JD52</accession>